<protein>
    <submittedName>
        <fullName evidence="1">Uncharacterized protein</fullName>
    </submittedName>
</protein>
<comment type="caution">
    <text evidence="1">The sequence shown here is derived from an EMBL/GenBank/DDBJ whole genome shotgun (WGS) entry which is preliminary data.</text>
</comment>
<gene>
    <name evidence="1" type="ORF">EDD18DRAFT_1168381</name>
</gene>
<dbReference type="AlphaFoldDB" id="A0AA39Q4B3"/>
<reference evidence="1" key="1">
    <citation type="submission" date="2023-06" db="EMBL/GenBank/DDBJ databases">
        <authorList>
            <consortium name="Lawrence Berkeley National Laboratory"/>
            <person name="Ahrendt S."/>
            <person name="Sahu N."/>
            <person name="Indic B."/>
            <person name="Wong-Bajracharya J."/>
            <person name="Merenyi Z."/>
            <person name="Ke H.-M."/>
            <person name="Monk M."/>
            <person name="Kocsube S."/>
            <person name="Drula E."/>
            <person name="Lipzen A."/>
            <person name="Balint B."/>
            <person name="Henrissat B."/>
            <person name="Andreopoulos B."/>
            <person name="Martin F.M."/>
            <person name="Harder C.B."/>
            <person name="Rigling D."/>
            <person name="Ford K.L."/>
            <person name="Foster G.D."/>
            <person name="Pangilinan J."/>
            <person name="Papanicolaou A."/>
            <person name="Barry K."/>
            <person name="LaButti K."/>
            <person name="Viragh M."/>
            <person name="Koriabine M."/>
            <person name="Yan M."/>
            <person name="Riley R."/>
            <person name="Champramary S."/>
            <person name="Plett K.L."/>
            <person name="Tsai I.J."/>
            <person name="Slot J."/>
            <person name="Sipos G."/>
            <person name="Plett J."/>
            <person name="Nagy L.G."/>
            <person name="Grigoriev I.V."/>
        </authorList>
    </citation>
    <scope>NUCLEOTIDE SEQUENCE</scope>
    <source>
        <strain evidence="1">HWK02</strain>
    </source>
</reference>
<keyword evidence="2" id="KW-1185">Reference proteome</keyword>
<name>A0AA39Q4B3_9AGAR</name>
<evidence type="ECO:0000313" key="2">
    <source>
        <dbReference type="Proteomes" id="UP001175228"/>
    </source>
</evidence>
<sequence>MRISQALRSVFFSLSLFDGFHGRAITHMDPQNNHDSTPNLEVSYIMMCQVSEILLPEVQHQCSMIYSTWVSEPVCLGASFHTAWPFCP</sequence>
<dbReference type="Proteomes" id="UP001175228">
    <property type="component" value="Unassembled WGS sequence"/>
</dbReference>
<proteinExistence type="predicted"/>
<evidence type="ECO:0000313" key="1">
    <source>
        <dbReference type="EMBL" id="KAK0496012.1"/>
    </source>
</evidence>
<dbReference type="EMBL" id="JAUEPU010000016">
    <property type="protein sequence ID" value="KAK0496012.1"/>
    <property type="molecule type" value="Genomic_DNA"/>
</dbReference>
<organism evidence="1 2">
    <name type="scientific">Armillaria luteobubalina</name>
    <dbReference type="NCBI Taxonomy" id="153913"/>
    <lineage>
        <taxon>Eukaryota</taxon>
        <taxon>Fungi</taxon>
        <taxon>Dikarya</taxon>
        <taxon>Basidiomycota</taxon>
        <taxon>Agaricomycotina</taxon>
        <taxon>Agaricomycetes</taxon>
        <taxon>Agaricomycetidae</taxon>
        <taxon>Agaricales</taxon>
        <taxon>Marasmiineae</taxon>
        <taxon>Physalacriaceae</taxon>
        <taxon>Armillaria</taxon>
    </lineage>
</organism>
<accession>A0AA39Q4B3</accession>